<keyword evidence="5" id="KW-0804">Transcription</keyword>
<evidence type="ECO:0000256" key="2">
    <source>
        <dbReference type="ARBA" id="ARBA00022833"/>
    </source>
</evidence>
<reference evidence="9" key="1">
    <citation type="submission" date="2016-03" db="EMBL/GenBank/DDBJ databases">
        <title>Draft genome sequence of Rosellinia necatrix.</title>
        <authorList>
            <person name="Kanematsu S."/>
        </authorList>
    </citation>
    <scope>NUCLEOTIDE SEQUENCE [LARGE SCALE GENOMIC DNA]</scope>
    <source>
        <strain evidence="9">W97</strain>
    </source>
</reference>
<dbReference type="Pfam" id="PF00172">
    <property type="entry name" value="Zn_clus"/>
    <property type="match status" value="1"/>
</dbReference>
<organism evidence="9">
    <name type="scientific">Rosellinia necatrix</name>
    <name type="common">White root-rot fungus</name>
    <dbReference type="NCBI Taxonomy" id="77044"/>
    <lineage>
        <taxon>Eukaryota</taxon>
        <taxon>Fungi</taxon>
        <taxon>Dikarya</taxon>
        <taxon>Ascomycota</taxon>
        <taxon>Pezizomycotina</taxon>
        <taxon>Sordariomycetes</taxon>
        <taxon>Xylariomycetidae</taxon>
        <taxon>Xylariales</taxon>
        <taxon>Xylariaceae</taxon>
        <taxon>Rosellinia</taxon>
    </lineage>
</organism>
<dbReference type="AlphaFoldDB" id="A0A1W2TQ87"/>
<accession>A0A1W2TQ87</accession>
<evidence type="ECO:0000256" key="3">
    <source>
        <dbReference type="ARBA" id="ARBA00023015"/>
    </source>
</evidence>
<evidence type="ECO:0000259" key="8">
    <source>
        <dbReference type="PROSITE" id="PS50048"/>
    </source>
</evidence>
<feature type="region of interest" description="Disordered" evidence="7">
    <location>
        <begin position="226"/>
        <end position="265"/>
    </location>
</feature>
<evidence type="ECO:0000256" key="6">
    <source>
        <dbReference type="ARBA" id="ARBA00023242"/>
    </source>
</evidence>
<dbReference type="OrthoDB" id="1919336at2759"/>
<dbReference type="CDD" id="cd00067">
    <property type="entry name" value="GAL4"/>
    <property type="match status" value="1"/>
</dbReference>
<dbReference type="InterPro" id="IPR001138">
    <property type="entry name" value="Zn2Cys6_DnaBD"/>
</dbReference>
<proteinExistence type="predicted"/>
<feature type="domain" description="Zn(2)-C6 fungal-type" evidence="8">
    <location>
        <begin position="31"/>
        <end position="59"/>
    </location>
</feature>
<keyword evidence="1" id="KW-0479">Metal-binding</keyword>
<dbReference type="SUPFAM" id="SSF57701">
    <property type="entry name" value="Zn2/Cys6 DNA-binding domain"/>
    <property type="match status" value="1"/>
</dbReference>
<keyword evidence="2" id="KW-0862">Zinc</keyword>
<dbReference type="PROSITE" id="PS00463">
    <property type="entry name" value="ZN2_CY6_FUNGAL_1"/>
    <property type="match status" value="1"/>
</dbReference>
<evidence type="ECO:0000256" key="7">
    <source>
        <dbReference type="SAM" id="MobiDB-lite"/>
    </source>
</evidence>
<dbReference type="GO" id="GO:0003677">
    <property type="term" value="F:DNA binding"/>
    <property type="evidence" value="ECO:0007669"/>
    <property type="project" value="UniProtKB-KW"/>
</dbReference>
<evidence type="ECO:0000313" key="9">
    <source>
        <dbReference type="EMBL" id="GAP90588.2"/>
    </source>
</evidence>
<dbReference type="Gene3D" id="4.10.240.10">
    <property type="entry name" value="Zn(2)-C6 fungal-type DNA-binding domain"/>
    <property type="match status" value="1"/>
</dbReference>
<sequence length="680" mass="73150">MPIVPGTYWDLLERDTPPVKRRAAHAKARTGCLTCKRRRVKCDEAKPGCARCAKSGHRCAGYGDGSSNGSGAERRRRRGAEEEEEEGRGRSGRRAGGDDVARGNGLRHARATLSAATPPPLRPKPPATTMMAAAAAVVVSGGAVRGGGAARKLNLLRASLVPTYLEARDVPYFERFKCQMLADLGTWCGAEYWRHTILREVLLDRTVQHAAIAAAAMLMDMERQQHEAAAASGKRRPLSFPGSLAEEEEEHDGDANGTGTAAGVGSGRAMPVVAVVSLSNRSTHGKAALWHYMTALGLCRRALAAEGLTSATARSSLTVTFFFAVFELVQGNVGEADRLLASGASLLDDALSRPGPDGSGGGGGAGPALVPDNTLREIQLAFDRMRVAWDLCPYFGTGDGDDGRGAHAGAGPALGPVHCVRRFAVPSLDASVRTKQVFWNAFSGDFGQFMARARRRGLGAAWGGEDPLPALLAQRAGYLAQLRRWLPVLDDLCARDPGSAVLCTTRAYAQTAVVFLDCFLDPSDLAYDAYLPVFRDIVGAYRRLLSPSSSGGEGPREGERPPSDYLRLTLDVDLFHIITFTVGKCRDRETRALALRVFAEMTRQQALWSNSAMLAALRALADLENKGRDADGFVPASARYCYSSSTWDFRKRQMMAVFVPVWSATPQVEDNVPVRIPISF</sequence>
<keyword evidence="4" id="KW-0238">DNA-binding</keyword>
<evidence type="ECO:0000256" key="1">
    <source>
        <dbReference type="ARBA" id="ARBA00022723"/>
    </source>
</evidence>
<dbReference type="EMBL" id="DF977495">
    <property type="protein sequence ID" value="GAP90588.2"/>
    <property type="molecule type" value="Genomic_DNA"/>
</dbReference>
<name>A0A1W2TQ87_ROSNE</name>
<feature type="region of interest" description="Disordered" evidence="7">
    <location>
        <begin position="60"/>
        <end position="103"/>
    </location>
</feature>
<protein>
    <submittedName>
        <fullName evidence="9">Putative C6 zinc finger domain-containing protein</fullName>
    </submittedName>
</protein>
<keyword evidence="10" id="KW-1185">Reference proteome</keyword>
<gene>
    <name evidence="9" type="ORF">SAMD00023353_5000860</name>
</gene>
<dbReference type="PANTHER" id="PTHR36206">
    <property type="entry name" value="ASPERCRYPTIN BIOSYNTHESIS CLUSTER-SPECIFIC TRANSCRIPTION REGULATOR ATNN-RELATED"/>
    <property type="match status" value="1"/>
</dbReference>
<dbReference type="SMART" id="SM00066">
    <property type="entry name" value="GAL4"/>
    <property type="match status" value="1"/>
</dbReference>
<dbReference type="GO" id="GO:0008270">
    <property type="term" value="F:zinc ion binding"/>
    <property type="evidence" value="ECO:0007669"/>
    <property type="project" value="InterPro"/>
</dbReference>
<dbReference type="PROSITE" id="PS50048">
    <property type="entry name" value="ZN2_CY6_FUNGAL_2"/>
    <property type="match status" value="1"/>
</dbReference>
<evidence type="ECO:0000256" key="5">
    <source>
        <dbReference type="ARBA" id="ARBA00023163"/>
    </source>
</evidence>
<keyword evidence="3" id="KW-0805">Transcription regulation</keyword>
<dbReference type="PANTHER" id="PTHR36206:SF4">
    <property type="entry name" value="HYPOTHETICAL CONSERVED PROTEIN (EUROFUNG)-RELATED"/>
    <property type="match status" value="1"/>
</dbReference>
<dbReference type="InterPro" id="IPR036864">
    <property type="entry name" value="Zn2-C6_fun-type_DNA-bd_sf"/>
</dbReference>
<dbReference type="OMA" id="PCTLFWN"/>
<evidence type="ECO:0000256" key="4">
    <source>
        <dbReference type="ARBA" id="ARBA00023125"/>
    </source>
</evidence>
<dbReference type="InterPro" id="IPR052360">
    <property type="entry name" value="Transcr_Regulatory_Proteins"/>
</dbReference>
<dbReference type="Proteomes" id="UP000054516">
    <property type="component" value="Unassembled WGS sequence"/>
</dbReference>
<dbReference type="GO" id="GO:0000981">
    <property type="term" value="F:DNA-binding transcription factor activity, RNA polymerase II-specific"/>
    <property type="evidence" value="ECO:0007669"/>
    <property type="project" value="InterPro"/>
</dbReference>
<keyword evidence="6" id="KW-0539">Nucleus</keyword>
<evidence type="ECO:0000313" key="10">
    <source>
        <dbReference type="Proteomes" id="UP000054516"/>
    </source>
</evidence>
<dbReference type="STRING" id="77044.A0A1W2TQ87"/>